<name>A0A2I1C496_ASPN1</name>
<dbReference type="RefSeq" id="XP_024681047.1">
    <property type="nucleotide sequence ID" value="XM_024821314.1"/>
</dbReference>
<dbReference type="GeneID" id="36528640"/>
<evidence type="ECO:0000313" key="1">
    <source>
        <dbReference type="EMBL" id="PKX92452.1"/>
    </source>
</evidence>
<proteinExistence type="predicted"/>
<dbReference type="EMBL" id="MSZS01000005">
    <property type="protein sequence ID" value="PKX92452.1"/>
    <property type="molecule type" value="Genomic_DNA"/>
</dbReference>
<dbReference type="AlphaFoldDB" id="A0A2I1C496"/>
<gene>
    <name evidence="1" type="ORF">P174DRAFT_200133</name>
</gene>
<dbReference type="VEuPathDB" id="FungiDB:P174DRAFT_200133"/>
<comment type="caution">
    <text evidence="1">The sequence shown here is derived from an EMBL/GenBank/DDBJ whole genome shotgun (WGS) entry which is preliminary data.</text>
</comment>
<organism evidence="1 2">
    <name type="scientific">Aspergillus novofumigatus (strain IBT 16806)</name>
    <dbReference type="NCBI Taxonomy" id="1392255"/>
    <lineage>
        <taxon>Eukaryota</taxon>
        <taxon>Fungi</taxon>
        <taxon>Dikarya</taxon>
        <taxon>Ascomycota</taxon>
        <taxon>Pezizomycotina</taxon>
        <taxon>Eurotiomycetes</taxon>
        <taxon>Eurotiomycetidae</taxon>
        <taxon>Eurotiales</taxon>
        <taxon>Aspergillaceae</taxon>
        <taxon>Aspergillus</taxon>
        <taxon>Aspergillus subgen. Fumigati</taxon>
    </lineage>
</organism>
<accession>A0A2I1C496</accession>
<evidence type="ECO:0000313" key="2">
    <source>
        <dbReference type="Proteomes" id="UP000234474"/>
    </source>
</evidence>
<sequence length="89" mass="9948">MPLVPSWSTIIAPNCTISASAGALLARHKSHGQNQRVTRGAVCGYWIPKWSWWLVLSWKPKKIFPSENSLTVDVSGKPPRVCARFFGRL</sequence>
<reference evidence="2" key="1">
    <citation type="journal article" date="2018" name="Proc. Natl. Acad. Sci. U.S.A.">
        <title>Linking secondary metabolites to gene clusters through genome sequencing of six diverse Aspergillus species.</title>
        <authorList>
            <person name="Kaerboelling I."/>
            <person name="Vesth T.C."/>
            <person name="Frisvad J.C."/>
            <person name="Nybo J.L."/>
            <person name="Theobald S."/>
            <person name="Kuo A."/>
            <person name="Bowyer P."/>
            <person name="Matsuda Y."/>
            <person name="Mondo S."/>
            <person name="Lyhne E.K."/>
            <person name="Kogle M.E."/>
            <person name="Clum A."/>
            <person name="Lipzen A."/>
            <person name="Salamov A."/>
            <person name="Ngan C.Y."/>
            <person name="Daum C."/>
            <person name="Chiniquy J."/>
            <person name="Barry K."/>
            <person name="LaButti K."/>
            <person name="Haridas S."/>
            <person name="Simmons B.A."/>
            <person name="Magnuson J.K."/>
            <person name="Mortensen U.H."/>
            <person name="Larsen T.O."/>
            <person name="Grigoriev I.V."/>
            <person name="Baker S.E."/>
            <person name="Andersen M.R."/>
        </authorList>
    </citation>
    <scope>NUCLEOTIDE SEQUENCE [LARGE SCALE GENOMIC DNA]</scope>
    <source>
        <strain evidence="2">IBT 16806</strain>
    </source>
</reference>
<keyword evidence="2" id="KW-1185">Reference proteome</keyword>
<dbReference type="Proteomes" id="UP000234474">
    <property type="component" value="Unassembled WGS sequence"/>
</dbReference>
<protein>
    <submittedName>
        <fullName evidence="1">Uncharacterized protein</fullName>
    </submittedName>
</protein>